<feature type="compositionally biased region" description="Basic and acidic residues" evidence="1">
    <location>
        <begin position="1"/>
        <end position="12"/>
    </location>
</feature>
<dbReference type="SUPFAM" id="SSF47413">
    <property type="entry name" value="lambda repressor-like DNA-binding domains"/>
    <property type="match status" value="1"/>
</dbReference>
<comment type="caution">
    <text evidence="3">The sequence shown here is derived from an EMBL/GenBank/DDBJ whole genome shotgun (WGS) entry which is preliminary data.</text>
</comment>
<dbReference type="PROSITE" id="PS50943">
    <property type="entry name" value="HTH_CROC1"/>
    <property type="match status" value="1"/>
</dbReference>
<evidence type="ECO:0000313" key="4">
    <source>
        <dbReference type="Proteomes" id="UP000886887"/>
    </source>
</evidence>
<dbReference type="InterPro" id="IPR001387">
    <property type="entry name" value="Cro/C1-type_HTH"/>
</dbReference>
<organism evidence="3 4">
    <name type="scientific">Candidatus Onthenecus intestinigallinarum</name>
    <dbReference type="NCBI Taxonomy" id="2840875"/>
    <lineage>
        <taxon>Bacteria</taxon>
        <taxon>Bacillati</taxon>
        <taxon>Bacillota</taxon>
        <taxon>Clostridia</taxon>
        <taxon>Eubacteriales</taxon>
        <taxon>Candidatus Onthenecus</taxon>
    </lineage>
</organism>
<feature type="region of interest" description="Disordered" evidence="1">
    <location>
        <begin position="1"/>
        <end position="32"/>
    </location>
</feature>
<proteinExistence type="predicted"/>
<dbReference type="GO" id="GO:0003677">
    <property type="term" value="F:DNA binding"/>
    <property type="evidence" value="ECO:0007669"/>
    <property type="project" value="InterPro"/>
</dbReference>
<dbReference type="AlphaFoldDB" id="A0A9D0Z7Z6"/>
<evidence type="ECO:0000259" key="2">
    <source>
        <dbReference type="PROSITE" id="PS50943"/>
    </source>
</evidence>
<reference evidence="3" key="2">
    <citation type="journal article" date="2021" name="PeerJ">
        <title>Extensive microbial diversity within the chicken gut microbiome revealed by metagenomics and culture.</title>
        <authorList>
            <person name="Gilroy R."/>
            <person name="Ravi A."/>
            <person name="Getino M."/>
            <person name="Pursley I."/>
            <person name="Horton D.L."/>
            <person name="Alikhan N.F."/>
            <person name="Baker D."/>
            <person name="Gharbi K."/>
            <person name="Hall N."/>
            <person name="Watson M."/>
            <person name="Adriaenssens E.M."/>
            <person name="Foster-Nyarko E."/>
            <person name="Jarju S."/>
            <person name="Secka A."/>
            <person name="Antonio M."/>
            <person name="Oren A."/>
            <person name="Chaudhuri R.R."/>
            <person name="La Ragione R."/>
            <person name="Hildebrand F."/>
            <person name="Pallen M.J."/>
        </authorList>
    </citation>
    <scope>NUCLEOTIDE SEQUENCE</scope>
    <source>
        <strain evidence="3">ChiSxjej2B14-6234</strain>
    </source>
</reference>
<accession>A0A9D0Z7Z6</accession>
<dbReference type="Gene3D" id="1.10.260.40">
    <property type="entry name" value="lambda repressor-like DNA-binding domains"/>
    <property type="match status" value="1"/>
</dbReference>
<sequence>MDERDAIREPIPEAKPAPAAGGQDAPAQESAADTAAYVHLEEAYEAGQLRPEQVPRLLRLRRDAARRFDVLEPELRLDAGPATEQEVRTAMRRVVQMQGGGADPGEVQYLADHLREVLEATRSRLQGERAAVERGRYWTFAADAEGCVERADGGYVYVIDGRRRVVPEGEDAAPYVGDRPFIPMEDMPYILGDEDPVESLADQEFLAIPSYICYPELLRALANAQDTFRTDEYHMLPTHEVQRQNLRARYTIAPQGFPGDPDYYDRLPTGMIEEATWSLKHLDDLAVDVLNITFAEWIRSHPASPDAFIKISAADILRARGLKARKNGEGRRGGFTEKQYRDISDRMQALRNITAHIQQMNVYETDKKGRRTQRTYNHRSYILLISGYVEQNIIDGRPLQSSWTVRPGDVFSRLLMTNIGRETALLSVKALQFDPYRQQLEKRLTTYFSWQWRIRQLRGDYDAPYRVQTLLDWLGEAPDKKNPLRTKERLERALNTLRQENIIAAWNYGADARPEIVGRRGWVEQWLRWGVHVTPVEAIVGHYAGIRRPAPLRLAAARPAERPQPQAHVFTAEGLKALRKRKGLSQVQLAQLLGVSQGYLSQVEKGRKPIGPAADRILKWVMEQENE</sequence>
<dbReference type="CDD" id="cd00093">
    <property type="entry name" value="HTH_XRE"/>
    <property type="match status" value="1"/>
</dbReference>
<dbReference type="InterPro" id="IPR010982">
    <property type="entry name" value="Lambda_DNA-bd_dom_sf"/>
</dbReference>
<dbReference type="SMART" id="SM00530">
    <property type="entry name" value="HTH_XRE"/>
    <property type="match status" value="1"/>
</dbReference>
<dbReference type="Pfam" id="PF01381">
    <property type="entry name" value="HTH_3"/>
    <property type="match status" value="1"/>
</dbReference>
<dbReference type="EMBL" id="DVFJ01000005">
    <property type="protein sequence ID" value="HIQ70827.1"/>
    <property type="molecule type" value="Genomic_DNA"/>
</dbReference>
<evidence type="ECO:0000313" key="3">
    <source>
        <dbReference type="EMBL" id="HIQ70827.1"/>
    </source>
</evidence>
<protein>
    <submittedName>
        <fullName evidence="3">Helix-turn-helix transcriptional regulator</fullName>
    </submittedName>
</protein>
<feature type="domain" description="HTH cro/C1-type" evidence="2">
    <location>
        <begin position="575"/>
        <end position="607"/>
    </location>
</feature>
<evidence type="ECO:0000256" key="1">
    <source>
        <dbReference type="SAM" id="MobiDB-lite"/>
    </source>
</evidence>
<name>A0A9D0Z7Z6_9FIRM</name>
<gene>
    <name evidence="3" type="ORF">IAB73_01255</name>
</gene>
<feature type="compositionally biased region" description="Low complexity" evidence="1">
    <location>
        <begin position="14"/>
        <end position="28"/>
    </location>
</feature>
<dbReference type="Proteomes" id="UP000886887">
    <property type="component" value="Unassembled WGS sequence"/>
</dbReference>
<reference evidence="3" key="1">
    <citation type="submission" date="2020-10" db="EMBL/GenBank/DDBJ databases">
        <authorList>
            <person name="Gilroy R."/>
        </authorList>
    </citation>
    <scope>NUCLEOTIDE SEQUENCE</scope>
    <source>
        <strain evidence="3">ChiSxjej2B14-6234</strain>
    </source>
</reference>